<evidence type="ECO:0000256" key="1">
    <source>
        <dbReference type="SAM" id="MobiDB-lite"/>
    </source>
</evidence>
<evidence type="ECO:0000313" key="2">
    <source>
        <dbReference type="EnsemblMetazoa" id="AATE014448-PA.1"/>
    </source>
</evidence>
<proteinExistence type="predicted"/>
<dbReference type="EnsemblMetazoa" id="AATE014448-RA">
    <property type="protein sequence ID" value="AATE014448-PA.1"/>
    <property type="gene ID" value="AATE014448"/>
</dbReference>
<reference evidence="2" key="1">
    <citation type="submission" date="2022-08" db="UniProtKB">
        <authorList>
            <consortium name="EnsemblMetazoa"/>
        </authorList>
    </citation>
    <scope>IDENTIFICATION</scope>
    <source>
        <strain evidence="2">EBRO</strain>
    </source>
</reference>
<organism evidence="2">
    <name type="scientific">Anopheles atroparvus</name>
    <name type="common">European mosquito</name>
    <dbReference type="NCBI Taxonomy" id="41427"/>
    <lineage>
        <taxon>Eukaryota</taxon>
        <taxon>Metazoa</taxon>
        <taxon>Ecdysozoa</taxon>
        <taxon>Arthropoda</taxon>
        <taxon>Hexapoda</taxon>
        <taxon>Insecta</taxon>
        <taxon>Pterygota</taxon>
        <taxon>Neoptera</taxon>
        <taxon>Endopterygota</taxon>
        <taxon>Diptera</taxon>
        <taxon>Nematocera</taxon>
        <taxon>Culicoidea</taxon>
        <taxon>Culicidae</taxon>
        <taxon>Anophelinae</taxon>
        <taxon>Anopheles</taxon>
    </lineage>
</organism>
<feature type="region of interest" description="Disordered" evidence="1">
    <location>
        <begin position="65"/>
        <end position="118"/>
    </location>
</feature>
<feature type="compositionally biased region" description="Low complexity" evidence="1">
    <location>
        <begin position="69"/>
        <end position="99"/>
    </location>
</feature>
<dbReference type="AlphaFoldDB" id="A0A182JAI3"/>
<accession>A0A182JAI3</accession>
<name>A0A182JAI3_ANOAO</name>
<sequence length="191" mass="19868">MREPIATAPALTVATSAVAGPTMFGISNAQLVQHSFNGLPPLKADSPMSSGGILRPVSRASSIGGGGTLSSLKSSSGSGASSPAASVKRNSSSSSFGSSSDRRSVFYTDPVPDSDQSSRIHVWPAHCDEDDKVRNSCSFGEAAWLQWCATFVAYRYRVRSPTRDMSGSSTPYVTPGGLGIVCLDATGSTRR</sequence>
<protein>
    <submittedName>
        <fullName evidence="2">Uncharacterized protein</fullName>
    </submittedName>
</protein>
<dbReference type="VEuPathDB" id="VectorBase:AATE014448"/>